<organism evidence="2 3">
    <name type="scientific">Anaeromyxobacter diazotrophicus</name>
    <dbReference type="NCBI Taxonomy" id="2590199"/>
    <lineage>
        <taxon>Bacteria</taxon>
        <taxon>Pseudomonadati</taxon>
        <taxon>Myxococcota</taxon>
        <taxon>Myxococcia</taxon>
        <taxon>Myxococcales</taxon>
        <taxon>Cystobacterineae</taxon>
        <taxon>Anaeromyxobacteraceae</taxon>
        <taxon>Anaeromyxobacter</taxon>
    </lineage>
</organism>
<evidence type="ECO:0000313" key="2">
    <source>
        <dbReference type="EMBL" id="GEJ56190.1"/>
    </source>
</evidence>
<name>A0A7I9VJ90_9BACT</name>
<comment type="caution">
    <text evidence="2">The sequence shown here is derived from an EMBL/GenBank/DDBJ whole genome shotgun (WGS) entry which is preliminary data.</text>
</comment>
<dbReference type="AlphaFoldDB" id="A0A7I9VJ90"/>
<proteinExistence type="predicted"/>
<reference evidence="3" key="1">
    <citation type="journal article" date="2020" name="Appl. Environ. Microbiol.">
        <title>Diazotrophic Anaeromyxobacter Isolates from Soils.</title>
        <authorList>
            <person name="Masuda Y."/>
            <person name="Yamanaka H."/>
            <person name="Xu Z.X."/>
            <person name="Shiratori Y."/>
            <person name="Aono T."/>
            <person name="Amachi S."/>
            <person name="Senoo K."/>
            <person name="Itoh H."/>
        </authorList>
    </citation>
    <scope>NUCLEOTIDE SEQUENCE [LARGE SCALE GENOMIC DNA]</scope>
    <source>
        <strain evidence="3">R267</strain>
    </source>
</reference>
<dbReference type="EMBL" id="BJTG01000002">
    <property type="protein sequence ID" value="GEJ56190.1"/>
    <property type="molecule type" value="Genomic_DNA"/>
</dbReference>
<dbReference type="Pfam" id="PF04390">
    <property type="entry name" value="LptE"/>
    <property type="match status" value="1"/>
</dbReference>
<dbReference type="GO" id="GO:0019867">
    <property type="term" value="C:outer membrane"/>
    <property type="evidence" value="ECO:0007669"/>
    <property type="project" value="InterPro"/>
</dbReference>
<dbReference type="GO" id="GO:0043165">
    <property type="term" value="P:Gram-negative-bacterium-type cell outer membrane assembly"/>
    <property type="evidence" value="ECO:0007669"/>
    <property type="project" value="InterPro"/>
</dbReference>
<evidence type="ECO:0008006" key="4">
    <source>
        <dbReference type="Google" id="ProtNLM"/>
    </source>
</evidence>
<dbReference type="Gene3D" id="3.30.160.150">
    <property type="entry name" value="Lipoprotein like domain"/>
    <property type="match status" value="1"/>
</dbReference>
<dbReference type="InterPro" id="IPR007485">
    <property type="entry name" value="LPS_assembly_LptE"/>
</dbReference>
<feature type="region of interest" description="Disordered" evidence="1">
    <location>
        <begin position="1"/>
        <end position="23"/>
    </location>
</feature>
<dbReference type="RefSeq" id="WP_176063434.1">
    <property type="nucleotide sequence ID" value="NZ_BJTG01000002.1"/>
</dbReference>
<dbReference type="Proteomes" id="UP000503640">
    <property type="component" value="Unassembled WGS sequence"/>
</dbReference>
<gene>
    <name evidence="2" type="ORF">AMYX_09310</name>
</gene>
<accession>A0A7I9VJ90</accession>
<protein>
    <recommendedName>
        <fullName evidence="4">Lipoprotein</fullName>
    </recommendedName>
</protein>
<evidence type="ECO:0000256" key="1">
    <source>
        <dbReference type="SAM" id="MobiDB-lite"/>
    </source>
</evidence>
<evidence type="ECO:0000313" key="3">
    <source>
        <dbReference type="Proteomes" id="UP000503640"/>
    </source>
</evidence>
<keyword evidence="3" id="KW-1185">Reference proteome</keyword>
<sequence>MTARARPLAGRRRARAGERGGGPRAALAGALVALASCGYAVHAPGRLPEDARQVFVRALENRTTDADAGALVAAALRRELARRGADAGPGAPAKLEGAVEGVGFGAASPNGAIYRLTLTVSARLVVAGKVASEQRSVRSEDWLAGQDPLESEGRRRLALRHAAEAVAREIVERLELP</sequence>